<dbReference type="InterPro" id="IPR036768">
    <property type="entry name" value="PolIII_chi_sf"/>
</dbReference>
<dbReference type="AlphaFoldDB" id="A0A0F3MNA6"/>
<dbReference type="GO" id="GO:0003677">
    <property type="term" value="F:DNA binding"/>
    <property type="evidence" value="ECO:0007669"/>
    <property type="project" value="InterPro"/>
</dbReference>
<organism evidence="1 2">
    <name type="scientific">Orientia chuto str. Dubai</name>
    <dbReference type="NCBI Taxonomy" id="1359168"/>
    <lineage>
        <taxon>Bacteria</taxon>
        <taxon>Pseudomonadati</taxon>
        <taxon>Pseudomonadota</taxon>
        <taxon>Alphaproteobacteria</taxon>
        <taxon>Rickettsiales</taxon>
        <taxon>Rickettsiaceae</taxon>
        <taxon>Rickettsieae</taxon>
        <taxon>Orientia</taxon>
    </lineage>
</organism>
<dbReference type="InterPro" id="IPR007459">
    <property type="entry name" value="DNA_pol3_chi"/>
</dbReference>
<dbReference type="OrthoDB" id="9795973at2"/>
<sequence>MIKSISFYCTLTELLNQTICKLLEKCYSNSLKTIALLDDKNMEEVINNALWSFSSISFIPHGCSTDPEPDSQPIYITTSYENPNQAKILALVISCNTNHENNMNYFQQFERILIIFKDDYALINYMNNYYHKLKQDGYSPNYFKQRKQYKNLHWQLLTANEINILDT</sequence>
<dbReference type="EMBL" id="LANP01000002">
    <property type="protein sequence ID" value="KJV57258.1"/>
    <property type="molecule type" value="Genomic_DNA"/>
</dbReference>
<dbReference type="Proteomes" id="UP000033616">
    <property type="component" value="Unassembled WGS sequence"/>
</dbReference>
<dbReference type="Pfam" id="PF04364">
    <property type="entry name" value="DNA_pol3_chi"/>
    <property type="match status" value="1"/>
</dbReference>
<comment type="caution">
    <text evidence="1">The sequence shown here is derived from an EMBL/GenBank/DDBJ whole genome shotgun (WGS) entry which is preliminary data.</text>
</comment>
<dbReference type="RefSeq" id="WP_052694603.1">
    <property type="nucleotide sequence ID" value="NZ_LANP01000002.1"/>
</dbReference>
<dbReference type="PANTHER" id="PTHR38767">
    <property type="entry name" value="DNA POLYMERASE III SUBUNIT CHI"/>
    <property type="match status" value="1"/>
</dbReference>
<evidence type="ECO:0000313" key="1">
    <source>
        <dbReference type="EMBL" id="KJV57258.1"/>
    </source>
</evidence>
<reference evidence="1 2" key="1">
    <citation type="submission" date="2015-02" db="EMBL/GenBank/DDBJ databases">
        <title>Genome Sequencing of Rickettsiales.</title>
        <authorList>
            <person name="Daugherty S.C."/>
            <person name="Su Q."/>
            <person name="Abolude K."/>
            <person name="Beier-Sexton M."/>
            <person name="Carlyon J.A."/>
            <person name="Carter R."/>
            <person name="Day N.P."/>
            <person name="Dumler S.J."/>
            <person name="Dyachenko V."/>
            <person name="Godinez A."/>
            <person name="Kurtti T.J."/>
            <person name="Lichay M."/>
            <person name="Mullins K.E."/>
            <person name="Ott S."/>
            <person name="Pappas-Brown V."/>
            <person name="Paris D.H."/>
            <person name="Patel P."/>
            <person name="Richards A.L."/>
            <person name="Sadzewicz L."/>
            <person name="Sears K."/>
            <person name="Seidman D."/>
            <person name="Sengamalay N."/>
            <person name="Stenos J."/>
            <person name="Tallon L.J."/>
            <person name="Vincent G."/>
            <person name="Fraser C.M."/>
            <person name="Munderloh U."/>
            <person name="Dunning-Hotopp J.C."/>
        </authorList>
    </citation>
    <scope>NUCLEOTIDE SEQUENCE [LARGE SCALE GENOMIC DNA]</scope>
    <source>
        <strain evidence="1 2">Fuller</strain>
    </source>
</reference>
<dbReference type="SUPFAM" id="SSF102400">
    <property type="entry name" value="DNA polymerase III chi subunit"/>
    <property type="match status" value="1"/>
</dbReference>
<dbReference type="GO" id="GO:0032298">
    <property type="term" value="P:positive regulation of DNA-templated DNA replication initiation"/>
    <property type="evidence" value="ECO:0007669"/>
    <property type="project" value="TreeGrafter"/>
</dbReference>
<dbReference type="GO" id="GO:0003887">
    <property type="term" value="F:DNA-directed DNA polymerase activity"/>
    <property type="evidence" value="ECO:0007669"/>
    <property type="project" value="InterPro"/>
</dbReference>
<accession>A0A0F3MNA6</accession>
<dbReference type="Gene3D" id="3.40.50.10110">
    <property type="entry name" value="DNA polymerase III subunit chi"/>
    <property type="match status" value="1"/>
</dbReference>
<dbReference type="PATRIC" id="fig|1359168.3.peg.510"/>
<dbReference type="GO" id="GO:0006260">
    <property type="term" value="P:DNA replication"/>
    <property type="evidence" value="ECO:0007669"/>
    <property type="project" value="InterPro"/>
</dbReference>
<dbReference type="STRING" id="1359168.OCHUTO_0134"/>
<gene>
    <name evidence="1" type="ORF">OCHUTO_0134</name>
</gene>
<name>A0A0F3MNA6_9RICK</name>
<keyword evidence="2" id="KW-1185">Reference proteome</keyword>
<proteinExistence type="predicted"/>
<dbReference type="PANTHER" id="PTHR38767:SF1">
    <property type="entry name" value="DNA POLYMERASE III SUBUNIT CHI"/>
    <property type="match status" value="1"/>
</dbReference>
<evidence type="ECO:0000313" key="2">
    <source>
        <dbReference type="Proteomes" id="UP000033616"/>
    </source>
</evidence>
<protein>
    <submittedName>
        <fullName evidence="1">DNA polymerase III chi subunit, HolC family protein</fullName>
    </submittedName>
</protein>